<reference evidence="1 2" key="1">
    <citation type="submission" date="2018-08" db="EMBL/GenBank/DDBJ databases">
        <authorList>
            <person name="Hellinger R.D."/>
            <person name="Sparks H.E."/>
            <person name="Pedulla M.L."/>
            <person name="Garlena R.A."/>
            <person name="Russell D.A."/>
            <person name="Pope W.H."/>
            <person name="Jacobs-Sera D."/>
            <person name="Hatfull G.F."/>
        </authorList>
    </citation>
    <scope>NUCLEOTIDE SEQUENCE [LARGE SCALE GENOMIC DNA]</scope>
</reference>
<evidence type="ECO:0000313" key="1">
    <source>
        <dbReference type="EMBL" id="AYD82214.1"/>
    </source>
</evidence>
<gene>
    <name evidence="1" type="primary">34</name>
    <name evidence="1" type="ORF">SEA_WAMBURGRXPRESS_34</name>
</gene>
<protein>
    <submittedName>
        <fullName evidence="1">Uncharacterized protein</fullName>
    </submittedName>
</protein>
<name>A0A386KD38_9CAUD</name>
<proteinExistence type="predicted"/>
<evidence type="ECO:0000313" key="2">
    <source>
        <dbReference type="Proteomes" id="UP000267267"/>
    </source>
</evidence>
<dbReference type="EMBL" id="MH744425">
    <property type="protein sequence ID" value="AYD82214.1"/>
    <property type="molecule type" value="Genomic_DNA"/>
</dbReference>
<organism evidence="1 2">
    <name type="scientific">Mycobacterium phage Wamburgrxpress</name>
    <dbReference type="NCBI Taxonomy" id="2315617"/>
    <lineage>
        <taxon>Viruses</taxon>
        <taxon>Duplodnaviria</taxon>
        <taxon>Heunggongvirae</taxon>
        <taxon>Uroviricota</taxon>
        <taxon>Caudoviricetes</taxon>
        <taxon>Vilmaviridae</taxon>
        <taxon>Lclasvirinae</taxon>
        <taxon>Bronvirus</taxon>
        <taxon>Bronvirus joedirt</taxon>
        <taxon>Mycobacterium virus JoeDirt</taxon>
    </lineage>
</organism>
<sequence length="53" mass="5277">MVTAGFAIAQTEASDGAATIADESGKLSAADVCAIEEIQKLTAFQLTSANSSA</sequence>
<dbReference type="Proteomes" id="UP000267267">
    <property type="component" value="Segment"/>
</dbReference>
<accession>A0A386KD38</accession>